<proteinExistence type="predicted"/>
<dbReference type="SUPFAM" id="SSF51182">
    <property type="entry name" value="RmlC-like cupins"/>
    <property type="match status" value="1"/>
</dbReference>
<feature type="signal peptide" evidence="1">
    <location>
        <begin position="1"/>
        <end position="18"/>
    </location>
</feature>
<reference evidence="3 4" key="1">
    <citation type="submission" date="2019-08" db="EMBL/GenBank/DDBJ databases">
        <title>Genome of Vicingus serpentipes NCIMB 15042.</title>
        <authorList>
            <person name="Bowman J.P."/>
        </authorList>
    </citation>
    <scope>NUCLEOTIDE SEQUENCE [LARGE SCALE GENOMIC DNA]</scope>
    <source>
        <strain evidence="3 4">NCIMB 15042</strain>
    </source>
</reference>
<keyword evidence="1" id="KW-0732">Signal</keyword>
<feature type="domain" description="Cupin type-2" evidence="2">
    <location>
        <begin position="56"/>
        <end position="118"/>
    </location>
</feature>
<evidence type="ECO:0000256" key="1">
    <source>
        <dbReference type="SAM" id="SignalP"/>
    </source>
</evidence>
<sequence>MKNIITIFILFIASLAFGQSDEKTNLNDIAPEKEYDNILVKNLYSDAKASYFVIWVKKGVKSHKHLKHTESIIVLDGEGEMTVGKKKFDIKQGDHFTIPENTFHSVIVTSKNPLKIVSLQTPEFFGKDRIYEDNTTGDY</sequence>
<dbReference type="AlphaFoldDB" id="A0A5C6RXT6"/>
<dbReference type="Proteomes" id="UP000321721">
    <property type="component" value="Unassembled WGS sequence"/>
</dbReference>
<dbReference type="Gene3D" id="2.60.120.10">
    <property type="entry name" value="Jelly Rolls"/>
    <property type="match status" value="1"/>
</dbReference>
<organism evidence="3 4">
    <name type="scientific">Vicingus serpentipes</name>
    <dbReference type="NCBI Taxonomy" id="1926625"/>
    <lineage>
        <taxon>Bacteria</taxon>
        <taxon>Pseudomonadati</taxon>
        <taxon>Bacteroidota</taxon>
        <taxon>Flavobacteriia</taxon>
        <taxon>Flavobacteriales</taxon>
        <taxon>Vicingaceae</taxon>
        <taxon>Vicingus</taxon>
    </lineage>
</organism>
<evidence type="ECO:0000259" key="2">
    <source>
        <dbReference type="Pfam" id="PF07883"/>
    </source>
</evidence>
<dbReference type="EMBL" id="VOOS01000001">
    <property type="protein sequence ID" value="TXB66867.1"/>
    <property type="molecule type" value="Genomic_DNA"/>
</dbReference>
<feature type="chain" id="PRO_5022920027" evidence="1">
    <location>
        <begin position="19"/>
        <end position="139"/>
    </location>
</feature>
<dbReference type="OrthoDB" id="6291529at2"/>
<dbReference type="Pfam" id="PF07883">
    <property type="entry name" value="Cupin_2"/>
    <property type="match status" value="1"/>
</dbReference>
<comment type="caution">
    <text evidence="3">The sequence shown here is derived from an EMBL/GenBank/DDBJ whole genome shotgun (WGS) entry which is preliminary data.</text>
</comment>
<dbReference type="InterPro" id="IPR014710">
    <property type="entry name" value="RmlC-like_jellyroll"/>
</dbReference>
<evidence type="ECO:0000313" key="3">
    <source>
        <dbReference type="EMBL" id="TXB66867.1"/>
    </source>
</evidence>
<dbReference type="InterPro" id="IPR011051">
    <property type="entry name" value="RmlC_Cupin_sf"/>
</dbReference>
<accession>A0A5C6RXT6</accession>
<gene>
    <name evidence="3" type="ORF">FRY74_01410</name>
</gene>
<evidence type="ECO:0000313" key="4">
    <source>
        <dbReference type="Proteomes" id="UP000321721"/>
    </source>
</evidence>
<dbReference type="InterPro" id="IPR052538">
    <property type="entry name" value="Flavonoid_dioxygenase-like"/>
</dbReference>
<protein>
    <submittedName>
        <fullName evidence="3">Cupin domain-containing protein</fullName>
    </submittedName>
</protein>
<dbReference type="PANTHER" id="PTHR43346">
    <property type="entry name" value="LIGAND BINDING DOMAIN PROTEIN, PUTATIVE (AFU_ORTHOLOGUE AFUA_6G14370)-RELATED"/>
    <property type="match status" value="1"/>
</dbReference>
<dbReference type="PANTHER" id="PTHR43346:SF1">
    <property type="entry name" value="QUERCETIN 2,3-DIOXYGENASE-RELATED"/>
    <property type="match status" value="1"/>
</dbReference>
<name>A0A5C6RXT6_9FLAO</name>
<dbReference type="RefSeq" id="WP_147097885.1">
    <property type="nucleotide sequence ID" value="NZ_VOOS01000001.1"/>
</dbReference>
<keyword evidence="4" id="KW-1185">Reference proteome</keyword>
<dbReference type="InterPro" id="IPR013096">
    <property type="entry name" value="Cupin_2"/>
</dbReference>